<feature type="compositionally biased region" description="Polar residues" evidence="2">
    <location>
        <begin position="908"/>
        <end position="926"/>
    </location>
</feature>
<protein>
    <recommendedName>
        <fullName evidence="3">Rab-GAP TBC domain-containing protein</fullName>
    </recommendedName>
</protein>
<dbReference type="Gene3D" id="1.10.10.750">
    <property type="entry name" value="Ypt/Rab-GAP domain of gyp1p, domain 1"/>
    <property type="match status" value="1"/>
</dbReference>
<dbReference type="PROSITE" id="PS50086">
    <property type="entry name" value="TBC_RABGAP"/>
    <property type="match status" value="1"/>
</dbReference>
<dbReference type="PANTHER" id="PTHR22957">
    <property type="entry name" value="TBC1 DOMAIN FAMILY MEMBER GTPASE-ACTIVATING PROTEIN"/>
    <property type="match status" value="1"/>
</dbReference>
<feature type="compositionally biased region" description="Basic and acidic residues" evidence="2">
    <location>
        <begin position="1062"/>
        <end position="1071"/>
    </location>
</feature>
<dbReference type="Pfam" id="PF00566">
    <property type="entry name" value="RabGAP-TBC"/>
    <property type="match status" value="1"/>
</dbReference>
<dbReference type="InParanoid" id="A0A0H2RT55"/>
<feature type="compositionally biased region" description="Polar residues" evidence="2">
    <location>
        <begin position="820"/>
        <end position="835"/>
    </location>
</feature>
<dbReference type="Proteomes" id="UP000053477">
    <property type="component" value="Unassembled WGS sequence"/>
</dbReference>
<keyword evidence="5" id="KW-1185">Reference proteome</keyword>
<feature type="compositionally biased region" description="Low complexity" evidence="2">
    <location>
        <begin position="978"/>
        <end position="993"/>
    </location>
</feature>
<organism evidence="4 5">
    <name type="scientific">Schizopora paradoxa</name>
    <dbReference type="NCBI Taxonomy" id="27342"/>
    <lineage>
        <taxon>Eukaryota</taxon>
        <taxon>Fungi</taxon>
        <taxon>Dikarya</taxon>
        <taxon>Basidiomycota</taxon>
        <taxon>Agaricomycotina</taxon>
        <taxon>Agaricomycetes</taxon>
        <taxon>Hymenochaetales</taxon>
        <taxon>Schizoporaceae</taxon>
        <taxon>Schizopora</taxon>
    </lineage>
</organism>
<dbReference type="InterPro" id="IPR042277">
    <property type="entry name" value="IST1-like"/>
</dbReference>
<feature type="compositionally biased region" description="Low complexity" evidence="2">
    <location>
        <begin position="1190"/>
        <end position="1209"/>
    </location>
</feature>
<dbReference type="InterPro" id="IPR035969">
    <property type="entry name" value="Rab-GAP_TBC_sf"/>
</dbReference>
<dbReference type="Gene3D" id="1.10.472.80">
    <property type="entry name" value="Ypt/Rab-GAP domain of gyp1p, domain 3"/>
    <property type="match status" value="1"/>
</dbReference>
<name>A0A0H2RT55_9AGAM</name>
<dbReference type="InterPro" id="IPR000195">
    <property type="entry name" value="Rab-GAP-TBC_dom"/>
</dbReference>
<dbReference type="InterPro" id="IPR005061">
    <property type="entry name" value="Ist1"/>
</dbReference>
<evidence type="ECO:0000313" key="5">
    <source>
        <dbReference type="Proteomes" id="UP000053477"/>
    </source>
</evidence>
<proteinExistence type="inferred from homology"/>
<feature type="compositionally biased region" description="Basic residues" evidence="2">
    <location>
        <begin position="1251"/>
        <end position="1266"/>
    </location>
</feature>
<feature type="compositionally biased region" description="Polar residues" evidence="2">
    <location>
        <begin position="678"/>
        <end position="691"/>
    </location>
</feature>
<dbReference type="SUPFAM" id="SSF47923">
    <property type="entry name" value="Ypt/Rab-GAP domain of gyp1p"/>
    <property type="match status" value="2"/>
</dbReference>
<feature type="compositionally biased region" description="Polar residues" evidence="2">
    <location>
        <begin position="874"/>
        <end position="900"/>
    </location>
</feature>
<feature type="compositionally biased region" description="Low complexity" evidence="2">
    <location>
        <begin position="1077"/>
        <end position="1087"/>
    </location>
</feature>
<feature type="region of interest" description="Disordered" evidence="2">
    <location>
        <begin position="820"/>
        <end position="1008"/>
    </location>
</feature>
<feature type="region of interest" description="Disordered" evidence="2">
    <location>
        <begin position="647"/>
        <end position="691"/>
    </location>
</feature>
<evidence type="ECO:0000256" key="1">
    <source>
        <dbReference type="ARBA" id="ARBA00005536"/>
    </source>
</evidence>
<feature type="region of interest" description="Disordered" evidence="2">
    <location>
        <begin position="705"/>
        <end position="766"/>
    </location>
</feature>
<comment type="similarity">
    <text evidence="1">Belongs to the IST1 family.</text>
</comment>
<feature type="domain" description="Rab-GAP TBC" evidence="3">
    <location>
        <begin position="216"/>
        <end position="526"/>
    </location>
</feature>
<evidence type="ECO:0000259" key="3">
    <source>
        <dbReference type="PROSITE" id="PS50086"/>
    </source>
</evidence>
<reference evidence="4 5" key="1">
    <citation type="submission" date="2015-04" db="EMBL/GenBank/DDBJ databases">
        <title>Complete genome sequence of Schizopora paradoxa KUC8140, a cosmopolitan wood degrader in East Asia.</title>
        <authorList>
            <consortium name="DOE Joint Genome Institute"/>
            <person name="Min B."/>
            <person name="Park H."/>
            <person name="Jang Y."/>
            <person name="Kim J.-J."/>
            <person name="Kim K.H."/>
            <person name="Pangilinan J."/>
            <person name="Lipzen A."/>
            <person name="Riley R."/>
            <person name="Grigoriev I.V."/>
            <person name="Spatafora J.W."/>
            <person name="Choi I.-G."/>
        </authorList>
    </citation>
    <scope>NUCLEOTIDE SEQUENCE [LARGE SCALE GENOMIC DNA]</scope>
    <source>
        <strain evidence="4 5">KUC8140</strain>
    </source>
</reference>
<feature type="region of interest" description="Disordered" evidence="2">
    <location>
        <begin position="1024"/>
        <end position="1298"/>
    </location>
</feature>
<gene>
    <name evidence="4" type="ORF">SCHPADRAFT_904969</name>
</gene>
<sequence>MASTSWDAGKVRAQLRLTSQRLGQLQDRKDSLAHITSNDIATLLRQRNVALARAKVQNLITEDAASNALEILEMHCGVIVERFSELERGDMKLHPSTIEAASSIIYAAPHTESKDLSIVREMLMQRLGPDFSQSAIFNSEGHVSPTIVKCLHHTSTAAEIDEYLMRIARTFEVDWKPQMSLEQKTSALAEILDESDIMGVVDLSKLRSICATGLPAHPPWLRPRVWKLLLGTTPPTKARWKADAQKKRDDYYDLVQRLLSPISKRPPPSKVAQTDDRALLNLFDSLTRVPVYLFSNLDDEPELFESCPLNACAPPQARIACAVNLDARLQLLHSGTSSAQAVPQVSVTPEIRLDAGSPPTSPSEDTFNVTPRKNSSTLLAPHAFRNISCHEHHVSALFRLLYIHKCLNPASHSPHVASLLVPLYSVMNEEADPNDLAHAEADTFWLFESLLREISELEEEEGGTLWMKRLGERLAMADPELHEDLQRKGLDPAMPHYSYKWLAPLLTHTLPLSAVLIVWDALIAQPESYRDSNPKLEHLVDICAAMLVRARSRLLLLGKPGRRSPSLWDDDGSGLARSPLRAWELGDAFMEGMTLLQRYPIEEAGGVERLIQVAEDFQTERTNQLQATQAAASSIGEKLRNTLWSGFASQAPTNETEGSPEDSDEEEEEDKEESSGDVTDSTQSGQTASTWASRFGTSVWRGFTNQSAMDIPPSPTSPGASPAPSPRRQDSDTTIHPGDTEAPEFAKLNQSTAHSRSISSFLSPPATGSLWNYAERLKQSDMAAKLSMVSTNVSAKALNAWSARSAPPVDAPVFVQQQKKTLPVSSMGRSVSEQITEGDRRGSLPNMNRTSLYSPPPRPAYFKPPRDSRMFSPSEASQFSFPDSPDSATSAQSAPVQGTPSHGRMGSISMQRLQSWSQNLVTTKPTKSAPRPLLLNPTSLVTSSPSIGISRSANSTPRPDQWEEVMHRRVISPRSRDSQSSSSSVQTTSITSPKITEGGGWDSDTSISRKVPLNRMSVSPVAPLSRVSRYNKSHSYSRSEKMNASRTGSETEPVQFATMPTHVEEERRSTRGWEQIPIPDSPSTYTSSPPPRTPVSSVAQAMVKVTNPERQRGSMVLSEPSGSGGALDLPVEMQQNARRKSSNPKSMMVVDDVDTSDSSLPPPSPSIKPASRIRSKRYGVPLASLRIRDSSSPIPISSSTKGLSPSSLTAPDLHDGTDADLASTPRAVAFPATSPTSPRRQRKVSTDGHEKRSRKVSTEKHHKRAKSASEDGDDEGYDELLSAYESEESSNDHWVEIR</sequence>
<feature type="region of interest" description="Disordered" evidence="2">
    <location>
        <begin position="351"/>
        <end position="371"/>
    </location>
</feature>
<feature type="compositionally biased region" description="Acidic residues" evidence="2">
    <location>
        <begin position="658"/>
        <end position="672"/>
    </location>
</feature>
<evidence type="ECO:0000313" key="4">
    <source>
        <dbReference type="EMBL" id="KLO12628.1"/>
    </source>
</evidence>
<evidence type="ECO:0000256" key="2">
    <source>
        <dbReference type="SAM" id="MobiDB-lite"/>
    </source>
</evidence>
<dbReference type="GO" id="GO:0006886">
    <property type="term" value="P:intracellular protein transport"/>
    <property type="evidence" value="ECO:0007669"/>
    <property type="project" value="TreeGrafter"/>
</dbReference>
<accession>A0A0H2RT55</accession>
<dbReference type="GO" id="GO:0005096">
    <property type="term" value="F:GTPase activator activity"/>
    <property type="evidence" value="ECO:0007669"/>
    <property type="project" value="TreeGrafter"/>
</dbReference>
<dbReference type="OrthoDB" id="29853at2759"/>
<dbReference type="STRING" id="27342.A0A0H2RT55"/>
<dbReference type="SMART" id="SM00164">
    <property type="entry name" value="TBC"/>
    <property type="match status" value="1"/>
</dbReference>
<feature type="compositionally biased region" description="Polar residues" evidence="2">
    <location>
        <begin position="362"/>
        <end position="371"/>
    </location>
</feature>
<dbReference type="PANTHER" id="PTHR22957:SF27">
    <property type="entry name" value="TBC1 DOMAIN FAMILY MEMBER 13"/>
    <property type="match status" value="1"/>
</dbReference>
<feature type="compositionally biased region" description="Polar residues" evidence="2">
    <location>
        <begin position="748"/>
        <end position="762"/>
    </location>
</feature>
<dbReference type="EMBL" id="KQ085974">
    <property type="protein sequence ID" value="KLO12628.1"/>
    <property type="molecule type" value="Genomic_DNA"/>
</dbReference>
<feature type="compositionally biased region" description="Pro residues" evidence="2">
    <location>
        <begin position="712"/>
        <end position="725"/>
    </location>
</feature>
<feature type="compositionally biased region" description="Polar residues" evidence="2">
    <location>
        <begin position="936"/>
        <end position="958"/>
    </location>
</feature>
<dbReference type="Gene3D" id="1.20.1260.60">
    <property type="entry name" value="Vacuolar protein sorting-associated protein Ist1"/>
    <property type="match status" value="1"/>
</dbReference>
<dbReference type="Pfam" id="PF03398">
    <property type="entry name" value="Ist1"/>
    <property type="match status" value="1"/>
</dbReference>